<dbReference type="InParanoid" id="A0A090ME48"/>
<reference evidence="2" key="3">
    <citation type="submission" date="2017-04" db="EMBL/GenBank/DDBJ databases">
        <title>Population genomics of picophytoplankton unveils novel chromosome hypervariability.</title>
        <authorList>
            <consortium name="DOE Joint Genome Institute"/>
            <person name="Blanc-Mathieu R."/>
            <person name="Krasovec M."/>
            <person name="Hebrard M."/>
            <person name="Yau S."/>
            <person name="Desgranges E."/>
            <person name="Martin J."/>
            <person name="Schackwitz W."/>
            <person name="Kuo A."/>
            <person name="Salin G."/>
            <person name="Donnadieu C."/>
            <person name="Desdevises Y."/>
            <person name="Sanchez-Ferandin S."/>
            <person name="Moreau H."/>
            <person name="Rivals E."/>
            <person name="Grigoriev I.V."/>
            <person name="Grimsley N."/>
            <person name="Eyre-Walker A."/>
            <person name="Piganeau G."/>
        </authorList>
    </citation>
    <scope>NUCLEOTIDE SEQUENCE [LARGE SCALE GENOMIC DNA]</scope>
    <source>
        <strain evidence="2">RCC 1115</strain>
    </source>
</reference>
<accession>A0A090ME48</accession>
<organism evidence="1 3">
    <name type="scientific">Ostreococcus tauri</name>
    <name type="common">Marine green alga</name>
    <dbReference type="NCBI Taxonomy" id="70448"/>
    <lineage>
        <taxon>Eukaryota</taxon>
        <taxon>Viridiplantae</taxon>
        <taxon>Chlorophyta</taxon>
        <taxon>Mamiellophyceae</taxon>
        <taxon>Mamiellales</taxon>
        <taxon>Bathycoccaceae</taxon>
        <taxon>Ostreococcus</taxon>
    </lineage>
</organism>
<dbReference type="Proteomes" id="UP000195557">
    <property type="component" value="Unassembled WGS sequence"/>
</dbReference>
<reference evidence="1" key="2">
    <citation type="journal article" date="2014" name="BMC Genomics">
        <title>An improved genome of the model marine alga Ostreococcus tauri unfolds by assessing Illumina de novo assemblies.</title>
        <authorList>
            <person name="Blanc-Mathieu R."/>
            <person name="Verhelst B."/>
            <person name="Derelle E."/>
            <person name="Rombauts S."/>
            <person name="Bouget F.Y."/>
            <person name="Carre I."/>
            <person name="Chateau A."/>
            <person name="Eyre-Walker A."/>
            <person name="Grimsley N."/>
            <person name="Moreau H."/>
            <person name="Piegu B."/>
            <person name="Rivals E."/>
            <person name="Schackwitz W."/>
            <person name="Van de Peer Y."/>
            <person name="Piganeau G."/>
        </authorList>
    </citation>
    <scope>NUCLEOTIDE SEQUENCE</scope>
    <source>
        <strain evidence="1">RCC4221</strain>
    </source>
</reference>
<dbReference type="Proteomes" id="UP000009170">
    <property type="component" value="Unassembled WGS sequence"/>
</dbReference>
<accession>A0A454XWT0</accession>
<dbReference type="EMBL" id="CAID01000002">
    <property type="protein sequence ID" value="CEG01176.1"/>
    <property type="molecule type" value="Genomic_DNA"/>
</dbReference>
<dbReference type="OrthoDB" id="497854at2759"/>
<reference evidence="1 3" key="1">
    <citation type="journal article" date="2006" name="Proc. Natl. Acad. Sci. U.S.A.">
        <title>Genome analysis of the smallest free-living eukaryote Ostreococcus tauri unveils many unique features.</title>
        <authorList>
            <person name="Derelle E."/>
            <person name="Ferraz C."/>
            <person name="Rombauts S."/>
            <person name="Rouze P."/>
            <person name="Worden A.Z."/>
            <person name="Robbens S."/>
            <person name="Partensky F."/>
            <person name="Degroeve S."/>
            <person name="Echeynie S."/>
            <person name="Cooke R."/>
            <person name="Saeys Y."/>
            <person name="Wuyts J."/>
            <person name="Jabbari K."/>
            <person name="Bowler C."/>
            <person name="Panaud O."/>
            <person name="Piegu B."/>
            <person name="Ball S.G."/>
            <person name="Ral J.-P."/>
            <person name="Bouget F.-Y."/>
            <person name="Piganeau G."/>
            <person name="De Baets B."/>
            <person name="Picard A."/>
            <person name="Delseny M."/>
            <person name="Demaille J."/>
            <person name="Van de Peer Y."/>
            <person name="Moreau H."/>
        </authorList>
    </citation>
    <scope>NUCLEOTIDE SEQUENCE [LARGE SCALE GENOMIC DNA]</scope>
    <source>
        <strain evidence="1 3">OTTH0595</strain>
    </source>
</reference>
<proteinExistence type="predicted"/>
<gene>
    <name evidence="2" type="ORF">BE221DRAFT_188101</name>
    <name evidence="1" type="ORF">OT_ostta02g04115</name>
</gene>
<evidence type="ECO:0000313" key="3">
    <source>
        <dbReference type="Proteomes" id="UP000009170"/>
    </source>
</evidence>
<name>A0A090ME48_OSTTA</name>
<dbReference type="AlphaFoldDB" id="A0A090ME48"/>
<evidence type="ECO:0000313" key="2">
    <source>
        <dbReference type="EMBL" id="OUS42261.1"/>
    </source>
</evidence>
<evidence type="ECO:0000313" key="1">
    <source>
        <dbReference type="EMBL" id="CEG01176.1"/>
    </source>
</evidence>
<keyword evidence="3" id="KW-1185">Reference proteome</keyword>
<accession>A0A1Y5HYD0</accession>
<dbReference type="EMBL" id="KZ155839">
    <property type="protein sequence ID" value="OUS42261.1"/>
    <property type="molecule type" value="Genomic_DNA"/>
</dbReference>
<protein>
    <submittedName>
        <fullName evidence="1">Uncharacterized protein</fullName>
    </submittedName>
</protein>
<sequence>MRAGRVAVRATDARATRVDGIRARRGCATRRPTRASTRRARVDLARATSEPGDGLRDALNEARAAPAGVSEEDFANFYKVLNCQTPEEATALVRTMCERGELTEGVVEAALATMRAAEEKNEDEEVLQALRGVFNFLLDAFQQANAPAELTVIDNVVAGLNAMESGADDENAENAVLVKCVSEAGMEVGSFAASVDGFLVAMEEQDEQFTQQVSALRAKGVSQEQEEQIEQLTYMRASAKAQMLCIRDICARVTSA</sequence>